<dbReference type="Proteomes" id="UP000198863">
    <property type="component" value="Unassembled WGS sequence"/>
</dbReference>
<dbReference type="SUPFAM" id="SSF82784">
    <property type="entry name" value="OsmC-like"/>
    <property type="match status" value="1"/>
</dbReference>
<dbReference type="Gene3D" id="2.20.25.10">
    <property type="match status" value="1"/>
</dbReference>
<protein>
    <submittedName>
        <fullName evidence="2">Peroxiredoxin, Ohr subfamily</fullName>
    </submittedName>
</protein>
<dbReference type="NCBIfam" id="TIGR03561">
    <property type="entry name" value="organ_hyd_perox"/>
    <property type="match status" value="1"/>
</dbReference>
<sequence length="141" mass="14262">MPAVYTAIATATGEGRNGHTRSSDGLVDLDLATPVEMGGAGGATNPEQLFAAGWAACFLNALKVVARRQQVELADAAVTAEVGIGRNDDGTFGLEAALHVELGGGIEQAAAEQLVEAAHAVCPYSNATRGNVPTTLDTTVG</sequence>
<keyword evidence="3" id="KW-1185">Reference proteome</keyword>
<dbReference type="OrthoDB" id="9797508at2"/>
<comment type="similarity">
    <text evidence="1">Belongs to the OsmC/Ohr family.</text>
</comment>
<dbReference type="PANTHER" id="PTHR33797:SF2">
    <property type="entry name" value="ORGANIC HYDROPEROXIDE RESISTANCE PROTEIN-LIKE"/>
    <property type="match status" value="1"/>
</dbReference>
<dbReference type="Pfam" id="PF02566">
    <property type="entry name" value="OsmC"/>
    <property type="match status" value="1"/>
</dbReference>
<reference evidence="3" key="1">
    <citation type="submission" date="2016-10" db="EMBL/GenBank/DDBJ databases">
        <authorList>
            <person name="Varghese N."/>
            <person name="Submissions S."/>
        </authorList>
    </citation>
    <scope>NUCLEOTIDE SEQUENCE [LARGE SCALE GENOMIC DNA]</scope>
    <source>
        <strain evidence="3">DSM 44526</strain>
    </source>
</reference>
<proteinExistence type="inferred from homology"/>
<dbReference type="PANTHER" id="PTHR33797">
    <property type="entry name" value="ORGANIC HYDROPEROXIDE RESISTANCE PROTEIN-LIKE"/>
    <property type="match status" value="1"/>
</dbReference>
<dbReference type="InterPro" id="IPR036102">
    <property type="entry name" value="OsmC/Ohrsf"/>
</dbReference>
<evidence type="ECO:0000313" key="3">
    <source>
        <dbReference type="Proteomes" id="UP000198863"/>
    </source>
</evidence>
<dbReference type="InterPro" id="IPR003718">
    <property type="entry name" value="OsmC/Ohr_fam"/>
</dbReference>
<accession>A0A1G7Y446</accession>
<dbReference type="InterPro" id="IPR019953">
    <property type="entry name" value="OHR"/>
</dbReference>
<organism evidence="2 3">
    <name type="scientific">Klenkia brasiliensis</name>
    <dbReference type="NCBI Taxonomy" id="333142"/>
    <lineage>
        <taxon>Bacteria</taxon>
        <taxon>Bacillati</taxon>
        <taxon>Actinomycetota</taxon>
        <taxon>Actinomycetes</taxon>
        <taxon>Geodermatophilales</taxon>
        <taxon>Geodermatophilaceae</taxon>
        <taxon>Klenkia</taxon>
    </lineage>
</organism>
<dbReference type="EMBL" id="FNCF01000006">
    <property type="protein sequence ID" value="SDG91036.1"/>
    <property type="molecule type" value="Genomic_DNA"/>
</dbReference>
<name>A0A1G7Y446_9ACTN</name>
<dbReference type="GO" id="GO:0006979">
    <property type="term" value="P:response to oxidative stress"/>
    <property type="evidence" value="ECO:0007669"/>
    <property type="project" value="InterPro"/>
</dbReference>
<gene>
    <name evidence="2" type="ORF">SAMN05660324_3907</name>
</gene>
<dbReference type="AlphaFoldDB" id="A0A1G7Y446"/>
<evidence type="ECO:0000313" key="2">
    <source>
        <dbReference type="EMBL" id="SDG91036.1"/>
    </source>
</evidence>
<dbReference type="RefSeq" id="WP_091067244.1">
    <property type="nucleotide sequence ID" value="NZ_FNCF01000006.1"/>
</dbReference>
<dbReference type="Gene3D" id="3.30.300.20">
    <property type="match status" value="1"/>
</dbReference>
<dbReference type="InterPro" id="IPR015946">
    <property type="entry name" value="KH_dom-like_a/b"/>
</dbReference>
<evidence type="ECO:0000256" key="1">
    <source>
        <dbReference type="ARBA" id="ARBA00007378"/>
    </source>
</evidence>